<dbReference type="OrthoDB" id="5976022at2759"/>
<evidence type="ECO:0000256" key="3">
    <source>
        <dbReference type="ARBA" id="ARBA00022801"/>
    </source>
</evidence>
<gene>
    <name evidence="5" type="ORF">RFI_27783</name>
</gene>
<dbReference type="InterPro" id="IPR001806">
    <property type="entry name" value="Small_GTPase"/>
</dbReference>
<dbReference type="PRINTS" id="PR00449">
    <property type="entry name" value="RASTRNSFRMNG"/>
</dbReference>
<dbReference type="SMART" id="SM00175">
    <property type="entry name" value="RAB"/>
    <property type="match status" value="1"/>
</dbReference>
<comment type="similarity">
    <text evidence="1">Belongs to the small GTPase superfamily. Ras family.</text>
</comment>
<comment type="catalytic activity">
    <reaction evidence="4">
        <text>GTP + H2O = GDP + phosphate + H(+)</text>
        <dbReference type="Rhea" id="RHEA:19669"/>
        <dbReference type="ChEBI" id="CHEBI:15377"/>
        <dbReference type="ChEBI" id="CHEBI:15378"/>
        <dbReference type="ChEBI" id="CHEBI:37565"/>
        <dbReference type="ChEBI" id="CHEBI:43474"/>
        <dbReference type="ChEBI" id="CHEBI:58189"/>
        <dbReference type="EC" id="3.6.5.2"/>
    </reaction>
</comment>
<protein>
    <recommendedName>
        <fullName evidence="2">small monomeric GTPase</fullName>
        <ecNumber evidence="2">3.6.5.2</ecNumber>
    </recommendedName>
</protein>
<dbReference type="EMBL" id="ASPP01023989">
    <property type="protein sequence ID" value="ETO09594.1"/>
    <property type="molecule type" value="Genomic_DNA"/>
</dbReference>
<dbReference type="Proteomes" id="UP000023152">
    <property type="component" value="Unassembled WGS sequence"/>
</dbReference>
<dbReference type="SMART" id="SM00173">
    <property type="entry name" value="RAS"/>
    <property type="match status" value="1"/>
</dbReference>
<dbReference type="PROSITE" id="PS51421">
    <property type="entry name" value="RAS"/>
    <property type="match status" value="1"/>
</dbReference>
<organism evidence="5 6">
    <name type="scientific">Reticulomyxa filosa</name>
    <dbReference type="NCBI Taxonomy" id="46433"/>
    <lineage>
        <taxon>Eukaryota</taxon>
        <taxon>Sar</taxon>
        <taxon>Rhizaria</taxon>
        <taxon>Retaria</taxon>
        <taxon>Foraminifera</taxon>
        <taxon>Monothalamids</taxon>
        <taxon>Reticulomyxidae</taxon>
        <taxon>Reticulomyxa</taxon>
    </lineage>
</organism>
<dbReference type="PANTHER" id="PTHR45704">
    <property type="entry name" value="RAS-LIKE FAMILY MEMBER 11"/>
    <property type="match status" value="1"/>
</dbReference>
<evidence type="ECO:0000256" key="1">
    <source>
        <dbReference type="ARBA" id="ARBA00008344"/>
    </source>
</evidence>
<dbReference type="EC" id="3.6.5.2" evidence="2"/>
<evidence type="ECO:0000256" key="4">
    <source>
        <dbReference type="ARBA" id="ARBA00048098"/>
    </source>
</evidence>
<evidence type="ECO:0000313" key="6">
    <source>
        <dbReference type="Proteomes" id="UP000023152"/>
    </source>
</evidence>
<dbReference type="GO" id="GO:0003925">
    <property type="term" value="F:G protein activity"/>
    <property type="evidence" value="ECO:0007669"/>
    <property type="project" value="UniProtKB-EC"/>
</dbReference>
<keyword evidence="6" id="KW-1185">Reference proteome</keyword>
<dbReference type="AlphaFoldDB" id="X6M6Q3"/>
<keyword evidence="3" id="KW-0378">Hydrolase</keyword>
<proteinExistence type="inferred from homology"/>
<dbReference type="InterPro" id="IPR051065">
    <property type="entry name" value="Ras-related_GTPase"/>
</dbReference>
<dbReference type="PROSITE" id="PS51419">
    <property type="entry name" value="RAB"/>
    <property type="match status" value="1"/>
</dbReference>
<name>X6M6Q3_RETFI</name>
<comment type="caution">
    <text evidence="5">The sequence shown here is derived from an EMBL/GenBank/DDBJ whole genome shotgun (WGS) entry which is preliminary data.</text>
</comment>
<dbReference type="Pfam" id="PF00071">
    <property type="entry name" value="Ras"/>
    <property type="match status" value="1"/>
</dbReference>
<evidence type="ECO:0000313" key="5">
    <source>
        <dbReference type="EMBL" id="ETO09594.1"/>
    </source>
</evidence>
<dbReference type="InterPro" id="IPR027417">
    <property type="entry name" value="P-loop_NTPase"/>
</dbReference>
<reference evidence="5 6" key="1">
    <citation type="journal article" date="2013" name="Curr. Biol.">
        <title>The Genome of the Foraminiferan Reticulomyxa filosa.</title>
        <authorList>
            <person name="Glockner G."/>
            <person name="Hulsmann N."/>
            <person name="Schleicher M."/>
            <person name="Noegel A.A."/>
            <person name="Eichinger L."/>
            <person name="Gallinger C."/>
            <person name="Pawlowski J."/>
            <person name="Sierra R."/>
            <person name="Euteneuer U."/>
            <person name="Pillet L."/>
            <person name="Moustafa A."/>
            <person name="Platzer M."/>
            <person name="Groth M."/>
            <person name="Szafranski K."/>
            <person name="Schliwa M."/>
        </authorList>
    </citation>
    <scope>NUCLEOTIDE SEQUENCE [LARGE SCALE GENOMIC DNA]</scope>
</reference>
<evidence type="ECO:0000256" key="2">
    <source>
        <dbReference type="ARBA" id="ARBA00011984"/>
    </source>
</evidence>
<dbReference type="Gene3D" id="3.40.50.300">
    <property type="entry name" value="P-loop containing nucleotide triphosphate hydrolases"/>
    <property type="match status" value="1"/>
</dbReference>
<dbReference type="SUPFAM" id="SSF52540">
    <property type="entry name" value="P-loop containing nucleoside triphosphate hydrolases"/>
    <property type="match status" value="1"/>
</dbReference>
<sequence length="133" mass="14703">MPKKIQTQNLKTKGIKQGLAFIIVYSIDSDLSFKGAQDIYSKIQLIKDDKEYHVVLFANKLDLGDARREVQTQQGKDLAKSWNVPFFEGSALTSTNIIEAFETIVRSCRNGKQGQNTSNNSGKDAGSGCCLIL</sequence>
<dbReference type="GO" id="GO:0005525">
    <property type="term" value="F:GTP binding"/>
    <property type="evidence" value="ECO:0007669"/>
    <property type="project" value="InterPro"/>
</dbReference>
<accession>X6M6Q3</accession>